<accession>A0AAE3XQP1</accession>
<reference evidence="1" key="1">
    <citation type="submission" date="2023-07" db="EMBL/GenBank/DDBJ databases">
        <title>Genomic Encyclopedia of Type Strains, Phase IV (KMG-IV): sequencing the most valuable type-strain genomes for metagenomic binning, comparative biology and taxonomic classification.</title>
        <authorList>
            <person name="Goeker M."/>
        </authorList>
    </citation>
    <scope>NUCLEOTIDE SEQUENCE</scope>
    <source>
        <strain evidence="1">DSM 26174</strain>
    </source>
</reference>
<protein>
    <submittedName>
        <fullName evidence="1">Uncharacterized protein</fullName>
    </submittedName>
</protein>
<evidence type="ECO:0000313" key="1">
    <source>
        <dbReference type="EMBL" id="MDR6241367.1"/>
    </source>
</evidence>
<evidence type="ECO:0000313" key="2">
    <source>
        <dbReference type="Proteomes" id="UP001185092"/>
    </source>
</evidence>
<name>A0AAE3XQP1_9BACT</name>
<dbReference type="AlphaFoldDB" id="A0AAE3XQP1"/>
<dbReference type="RefSeq" id="WP_309942069.1">
    <property type="nucleotide sequence ID" value="NZ_AP025306.1"/>
</dbReference>
<dbReference type="Proteomes" id="UP001185092">
    <property type="component" value="Unassembled WGS sequence"/>
</dbReference>
<keyword evidence="2" id="KW-1185">Reference proteome</keyword>
<sequence>MQRAYYEIIELPIYNELNWDMDLIIKCLEYLRLRISDKFSELPDTVEYDLLAMTSFTGGQYPVIGMYSENESDFDSVPSFSLMYELIEQWIDEIGIESLKKEALQIETIDWEDLKWYGSFPDRNQ</sequence>
<dbReference type="EMBL" id="JAVDQD010000008">
    <property type="protein sequence ID" value="MDR6241367.1"/>
    <property type="molecule type" value="Genomic_DNA"/>
</dbReference>
<organism evidence="1 2">
    <name type="scientific">Aureibacter tunicatorum</name>
    <dbReference type="NCBI Taxonomy" id="866807"/>
    <lineage>
        <taxon>Bacteria</taxon>
        <taxon>Pseudomonadati</taxon>
        <taxon>Bacteroidota</taxon>
        <taxon>Cytophagia</taxon>
        <taxon>Cytophagales</taxon>
        <taxon>Persicobacteraceae</taxon>
        <taxon>Aureibacter</taxon>
    </lineage>
</organism>
<gene>
    <name evidence="1" type="ORF">HNQ88_004454</name>
</gene>
<comment type="caution">
    <text evidence="1">The sequence shown here is derived from an EMBL/GenBank/DDBJ whole genome shotgun (WGS) entry which is preliminary data.</text>
</comment>
<proteinExistence type="predicted"/>